<dbReference type="EMBL" id="CACRSJ010000105">
    <property type="protein sequence ID" value="VYS55206.1"/>
    <property type="molecule type" value="Genomic_DNA"/>
</dbReference>
<dbReference type="AlphaFoldDB" id="A0A654F0Z1"/>
<accession>A0A5S9X6M6</accession>
<evidence type="ECO:0000313" key="3">
    <source>
        <dbReference type="EMBL" id="VYS55206.1"/>
    </source>
</evidence>
<evidence type="ECO:0000256" key="1">
    <source>
        <dbReference type="SAM" id="Coils"/>
    </source>
</evidence>
<dbReference type="OrthoDB" id="10355389at2759"/>
<dbReference type="Proteomes" id="UP000426265">
    <property type="component" value="Unassembled WGS sequence"/>
</dbReference>
<reference evidence="3 4" key="1">
    <citation type="submission" date="2019-11" db="EMBL/GenBank/DDBJ databases">
        <authorList>
            <person name="Jiao W.-B."/>
            <person name="Schneeberger K."/>
        </authorList>
    </citation>
    <scope>NUCLEOTIDE SEQUENCE [LARGE SCALE GENOMIC DNA]</scope>
    <source>
        <strain evidence="4">cv. An-1</strain>
        <strain evidence="5">cv. C24</strain>
    </source>
</reference>
<evidence type="ECO:0000313" key="2">
    <source>
        <dbReference type="EMBL" id="CAA0376213.1"/>
    </source>
</evidence>
<accession>A0A654F0Z1</accession>
<dbReference type="Proteomes" id="UP000434276">
    <property type="component" value="Unassembled WGS sequence"/>
</dbReference>
<organism evidence="3 4">
    <name type="scientific">Arabidopsis thaliana</name>
    <name type="common">Mouse-ear cress</name>
    <dbReference type="NCBI Taxonomy" id="3702"/>
    <lineage>
        <taxon>Eukaryota</taxon>
        <taxon>Viridiplantae</taxon>
        <taxon>Streptophyta</taxon>
        <taxon>Embryophyta</taxon>
        <taxon>Tracheophyta</taxon>
        <taxon>Spermatophyta</taxon>
        <taxon>Magnoliopsida</taxon>
        <taxon>eudicotyledons</taxon>
        <taxon>Gunneridae</taxon>
        <taxon>Pentapetalae</taxon>
        <taxon>rosids</taxon>
        <taxon>malvids</taxon>
        <taxon>Brassicales</taxon>
        <taxon>Brassicaceae</taxon>
        <taxon>Camelineae</taxon>
        <taxon>Arabidopsis</taxon>
    </lineage>
</organism>
<protein>
    <submittedName>
        <fullName evidence="3">Uncharacterized protein</fullName>
    </submittedName>
</protein>
<dbReference type="ExpressionAtlas" id="A0A654F0Z1">
    <property type="expression patterns" value="baseline and differential"/>
</dbReference>
<keyword evidence="1" id="KW-0175">Coiled coil</keyword>
<feature type="coiled-coil region" evidence="1">
    <location>
        <begin position="19"/>
        <end position="65"/>
    </location>
</feature>
<dbReference type="EMBL" id="CACSHJ010000088">
    <property type="protein sequence ID" value="CAA0376213.1"/>
    <property type="molecule type" value="Genomic_DNA"/>
</dbReference>
<sequence>MAAASLNASGKGSKKPNGLKEFLESLEALKADLKNLSKEELLELEKRLKNVARKAREELERRMEQP</sequence>
<evidence type="ECO:0000313" key="4">
    <source>
        <dbReference type="Proteomes" id="UP000426265"/>
    </source>
</evidence>
<name>A0A654F0Z1_ARATH</name>
<proteinExistence type="predicted"/>
<gene>
    <name evidence="3" type="ORF">AN1_LOCUS10661</name>
    <name evidence="2" type="ORF">C24_LOCUS10503</name>
</gene>
<evidence type="ECO:0000313" key="5">
    <source>
        <dbReference type="Proteomes" id="UP000434276"/>
    </source>
</evidence>